<dbReference type="InterPro" id="IPR009636">
    <property type="entry name" value="SCAF"/>
</dbReference>
<reference evidence="2 3" key="1">
    <citation type="submission" date="2020-05" db="EMBL/GenBank/DDBJ databases">
        <title>Whole genome sequencing and identification of novel metabolites from Paenibacillus alvei strain JR949.</title>
        <authorList>
            <person name="Rajendhran J."/>
            <person name="Sree Pranav P."/>
            <person name="Mahalakshmi B."/>
            <person name="Karthikeyan R."/>
        </authorList>
    </citation>
    <scope>NUCLEOTIDE SEQUENCE [LARGE SCALE GENOMIC DNA]</scope>
    <source>
        <strain evidence="2 3">JR949</strain>
    </source>
</reference>
<protein>
    <recommendedName>
        <fullName evidence="4">Scaffolding protein</fullName>
    </recommendedName>
</protein>
<name>A0AAP7A240_PAEAL</name>
<dbReference type="AlphaFoldDB" id="A0AAP7A240"/>
<evidence type="ECO:0000313" key="3">
    <source>
        <dbReference type="Proteomes" id="UP000552038"/>
    </source>
</evidence>
<gene>
    <name evidence="2" type="ORF">HMI46_12680</name>
</gene>
<evidence type="ECO:0008006" key="4">
    <source>
        <dbReference type="Google" id="ProtNLM"/>
    </source>
</evidence>
<accession>A0AAP7A240</accession>
<feature type="region of interest" description="Disordered" evidence="1">
    <location>
        <begin position="108"/>
        <end position="141"/>
    </location>
</feature>
<feature type="compositionally biased region" description="Polar residues" evidence="1">
    <location>
        <begin position="1"/>
        <end position="11"/>
    </location>
</feature>
<organism evidence="2 3">
    <name type="scientific">Paenibacillus alvei</name>
    <name type="common">Bacillus alvei</name>
    <dbReference type="NCBI Taxonomy" id="44250"/>
    <lineage>
        <taxon>Bacteria</taxon>
        <taxon>Bacillati</taxon>
        <taxon>Bacillota</taxon>
        <taxon>Bacilli</taxon>
        <taxon>Bacillales</taxon>
        <taxon>Paenibacillaceae</taxon>
        <taxon>Paenibacillus</taxon>
    </lineage>
</organism>
<dbReference type="EMBL" id="JABFOR010000014">
    <property type="protein sequence ID" value="NOJ71413.1"/>
    <property type="molecule type" value="Genomic_DNA"/>
</dbReference>
<feature type="compositionally biased region" description="Polar residues" evidence="1">
    <location>
        <begin position="19"/>
        <end position="33"/>
    </location>
</feature>
<sequence>MSQEQQSTLETGGQEETKTFTQEDVSALQAQWSQEREQLERALNEAKVENRTQRFHYEFMATAKERGYSDPAKLLGLINLSSLDVDDDGRVTGLDSVFDALSSVKQRPKTIGDPIDVGRKREPQQSELEEAAEKARSGNPSDMAAYTKLKRLFGGK</sequence>
<dbReference type="RefSeq" id="WP_171416878.1">
    <property type="nucleotide sequence ID" value="NZ_JABFOR010000014.1"/>
</dbReference>
<evidence type="ECO:0000313" key="2">
    <source>
        <dbReference type="EMBL" id="NOJ71413.1"/>
    </source>
</evidence>
<feature type="region of interest" description="Disordered" evidence="1">
    <location>
        <begin position="1"/>
        <end position="33"/>
    </location>
</feature>
<dbReference type="Pfam" id="PF06810">
    <property type="entry name" value="Phage_scaffold"/>
    <property type="match status" value="1"/>
</dbReference>
<dbReference type="Proteomes" id="UP000552038">
    <property type="component" value="Unassembled WGS sequence"/>
</dbReference>
<comment type="caution">
    <text evidence="2">The sequence shown here is derived from an EMBL/GenBank/DDBJ whole genome shotgun (WGS) entry which is preliminary data.</text>
</comment>
<proteinExistence type="predicted"/>
<evidence type="ECO:0000256" key="1">
    <source>
        <dbReference type="SAM" id="MobiDB-lite"/>
    </source>
</evidence>